<dbReference type="GO" id="GO:0016491">
    <property type="term" value="F:oxidoreductase activity"/>
    <property type="evidence" value="ECO:0007669"/>
    <property type="project" value="InterPro"/>
</dbReference>
<dbReference type="OrthoDB" id="408954at2759"/>
<evidence type="ECO:0000313" key="7">
    <source>
        <dbReference type="EMBL" id="KIY52906.1"/>
    </source>
</evidence>
<dbReference type="PANTHER" id="PTHR11863">
    <property type="entry name" value="STEROL DESATURASE"/>
    <property type="match status" value="1"/>
</dbReference>
<dbReference type="AlphaFoldDB" id="A0A0D7ANL6"/>
<keyword evidence="4 5" id="KW-0472">Membrane</keyword>
<dbReference type="Pfam" id="PF04116">
    <property type="entry name" value="FA_hydroxylase"/>
    <property type="match status" value="1"/>
</dbReference>
<evidence type="ECO:0000256" key="3">
    <source>
        <dbReference type="ARBA" id="ARBA00022989"/>
    </source>
</evidence>
<accession>A0A0D7ANL6</accession>
<evidence type="ECO:0000256" key="1">
    <source>
        <dbReference type="ARBA" id="ARBA00004370"/>
    </source>
</evidence>
<comment type="subcellular location">
    <subcellularLocation>
        <location evidence="1">Membrane</location>
    </subcellularLocation>
</comment>
<dbReference type="GO" id="GO:0008610">
    <property type="term" value="P:lipid biosynthetic process"/>
    <property type="evidence" value="ECO:0007669"/>
    <property type="project" value="InterPro"/>
</dbReference>
<dbReference type="GO" id="GO:0005506">
    <property type="term" value="F:iron ion binding"/>
    <property type="evidence" value="ECO:0007669"/>
    <property type="project" value="InterPro"/>
</dbReference>
<reference evidence="7 8" key="1">
    <citation type="journal article" date="2015" name="Fungal Genet. Biol.">
        <title>Evolution of novel wood decay mechanisms in Agaricales revealed by the genome sequences of Fistulina hepatica and Cylindrobasidium torrendii.</title>
        <authorList>
            <person name="Floudas D."/>
            <person name="Held B.W."/>
            <person name="Riley R."/>
            <person name="Nagy L.G."/>
            <person name="Koehler G."/>
            <person name="Ransdell A.S."/>
            <person name="Younus H."/>
            <person name="Chow J."/>
            <person name="Chiniquy J."/>
            <person name="Lipzen A."/>
            <person name="Tritt A."/>
            <person name="Sun H."/>
            <person name="Haridas S."/>
            <person name="LaButti K."/>
            <person name="Ohm R.A."/>
            <person name="Kues U."/>
            <person name="Blanchette R.A."/>
            <person name="Grigoriev I.V."/>
            <person name="Minto R.E."/>
            <person name="Hibbett D.S."/>
        </authorList>
    </citation>
    <scope>NUCLEOTIDE SEQUENCE [LARGE SCALE GENOMIC DNA]</scope>
    <source>
        <strain evidence="7 8">ATCC 64428</strain>
    </source>
</reference>
<name>A0A0D7ANL6_9AGAR</name>
<evidence type="ECO:0000313" key="8">
    <source>
        <dbReference type="Proteomes" id="UP000054144"/>
    </source>
</evidence>
<feature type="transmembrane region" description="Helical" evidence="5">
    <location>
        <begin position="90"/>
        <end position="109"/>
    </location>
</feature>
<dbReference type="EMBL" id="KN881629">
    <property type="protein sequence ID" value="KIY52906.1"/>
    <property type="molecule type" value="Genomic_DNA"/>
</dbReference>
<feature type="transmembrane region" description="Helical" evidence="5">
    <location>
        <begin position="40"/>
        <end position="60"/>
    </location>
</feature>
<dbReference type="GO" id="GO:0016020">
    <property type="term" value="C:membrane"/>
    <property type="evidence" value="ECO:0007669"/>
    <property type="project" value="UniProtKB-SubCell"/>
</dbReference>
<protein>
    <recommendedName>
        <fullName evidence="6">Fatty acid hydroxylase domain-containing protein</fullName>
    </recommendedName>
</protein>
<evidence type="ECO:0000256" key="4">
    <source>
        <dbReference type="ARBA" id="ARBA00023136"/>
    </source>
</evidence>
<keyword evidence="3 5" id="KW-1133">Transmembrane helix</keyword>
<keyword evidence="2 5" id="KW-0812">Transmembrane</keyword>
<feature type="domain" description="Fatty acid hydroxylase" evidence="6">
    <location>
        <begin position="164"/>
        <end position="299"/>
    </location>
</feature>
<evidence type="ECO:0000256" key="5">
    <source>
        <dbReference type="SAM" id="Phobius"/>
    </source>
</evidence>
<evidence type="ECO:0000259" key="6">
    <source>
        <dbReference type="Pfam" id="PF04116"/>
    </source>
</evidence>
<feature type="transmembrane region" description="Helical" evidence="5">
    <location>
        <begin position="153"/>
        <end position="177"/>
    </location>
</feature>
<proteinExistence type="predicted"/>
<dbReference type="InterPro" id="IPR006694">
    <property type="entry name" value="Fatty_acid_hydroxylase"/>
</dbReference>
<evidence type="ECO:0000256" key="2">
    <source>
        <dbReference type="ARBA" id="ARBA00022692"/>
    </source>
</evidence>
<dbReference type="InterPro" id="IPR050307">
    <property type="entry name" value="Sterol_Desaturase_Related"/>
</dbReference>
<dbReference type="Proteomes" id="UP000054144">
    <property type="component" value="Unassembled WGS sequence"/>
</dbReference>
<gene>
    <name evidence="7" type="ORF">FISHEDRAFT_34182</name>
</gene>
<organism evidence="7 8">
    <name type="scientific">Fistulina hepatica ATCC 64428</name>
    <dbReference type="NCBI Taxonomy" id="1128425"/>
    <lineage>
        <taxon>Eukaryota</taxon>
        <taxon>Fungi</taxon>
        <taxon>Dikarya</taxon>
        <taxon>Basidiomycota</taxon>
        <taxon>Agaricomycotina</taxon>
        <taxon>Agaricomycetes</taxon>
        <taxon>Agaricomycetidae</taxon>
        <taxon>Agaricales</taxon>
        <taxon>Fistulinaceae</taxon>
        <taxon>Fistulina</taxon>
    </lineage>
</organism>
<sequence length="325" mass="38057">MTTNATVCFENGQVLCDFSPQPPFYFSQKTTLIDGVSDQYVALAAPIVAYWAMSLFFHCFDMSDWKWLEKYRLHPPAEVQARNLVTRTQVIWAVIFQQIIQTLLGILWLDSEPEAVDHYAETLRIGQYISPTVSSFVSWKTAVTLVPQLAYTIYWHAIPVFQLIMAMFIIDTWQYALHRTMHENKWLYKKFHSWHHRLYVPYAFGALYNHPVEGFLLDSLGALIAELLTKMSTRQAMLLFAIATFKTVDDHCGYSLPWDPFQLMTSNNAAYHDIHHQSVGIKYNYAQPFFVHWDTILHTRMTREEMERRIKENREKAKARQGKTE</sequence>
<keyword evidence="8" id="KW-1185">Reference proteome</keyword>